<gene>
    <name evidence="2" type="ORF">GSONMT00004513001</name>
</gene>
<organism evidence="2 3">
    <name type="scientific">Oncorhynchus mykiss</name>
    <name type="common">Rainbow trout</name>
    <name type="synonym">Salmo gairdneri</name>
    <dbReference type="NCBI Taxonomy" id="8022"/>
    <lineage>
        <taxon>Eukaryota</taxon>
        <taxon>Metazoa</taxon>
        <taxon>Chordata</taxon>
        <taxon>Craniata</taxon>
        <taxon>Vertebrata</taxon>
        <taxon>Euteleostomi</taxon>
        <taxon>Actinopterygii</taxon>
        <taxon>Neopterygii</taxon>
        <taxon>Teleostei</taxon>
        <taxon>Protacanthopterygii</taxon>
        <taxon>Salmoniformes</taxon>
        <taxon>Salmonidae</taxon>
        <taxon>Salmoninae</taxon>
        <taxon>Oncorhynchus</taxon>
    </lineage>
</organism>
<dbReference type="GO" id="GO:0005634">
    <property type="term" value="C:nucleus"/>
    <property type="evidence" value="ECO:0007669"/>
    <property type="project" value="TreeGrafter"/>
</dbReference>
<evidence type="ECO:0000313" key="3">
    <source>
        <dbReference type="Proteomes" id="UP000193380"/>
    </source>
</evidence>
<dbReference type="SUPFAM" id="SSF57959">
    <property type="entry name" value="Leucine zipper domain"/>
    <property type="match status" value="1"/>
</dbReference>
<evidence type="ECO:0000313" key="2">
    <source>
        <dbReference type="EMBL" id="CDQ80687.1"/>
    </source>
</evidence>
<dbReference type="InterPro" id="IPR046347">
    <property type="entry name" value="bZIP_sf"/>
</dbReference>
<proteinExistence type="predicted"/>
<sequence>MSDCDISSSFLQINDQSSFMLQRCESSGDEDDDWRHKRRENNRMAAQKSRNRQTQRADELHKAYECLDQKNRLLKKEVQFLSEEQMRLTEALKAHEPLCLIRHCVPTQGSGPRDVGVLSSLPR</sequence>
<dbReference type="InterPro" id="IPR000837">
    <property type="entry name" value="AP-1"/>
</dbReference>
<dbReference type="GO" id="GO:0000978">
    <property type="term" value="F:RNA polymerase II cis-regulatory region sequence-specific DNA binding"/>
    <property type="evidence" value="ECO:0007669"/>
    <property type="project" value="TreeGrafter"/>
</dbReference>
<dbReference type="PRINTS" id="PR00042">
    <property type="entry name" value="LEUZIPPRFOS"/>
</dbReference>
<evidence type="ECO:0000256" key="1">
    <source>
        <dbReference type="SAM" id="MobiDB-lite"/>
    </source>
</evidence>
<dbReference type="SMART" id="SM00338">
    <property type="entry name" value="BRLZ"/>
    <property type="match status" value="1"/>
</dbReference>
<reference evidence="2" key="2">
    <citation type="submission" date="2014-03" db="EMBL/GenBank/DDBJ databases">
        <authorList>
            <person name="Genoscope - CEA"/>
        </authorList>
    </citation>
    <scope>NUCLEOTIDE SEQUENCE</scope>
</reference>
<accession>A0A060XN67</accession>
<dbReference type="EMBL" id="FR905640">
    <property type="protein sequence ID" value="CDQ80687.1"/>
    <property type="molecule type" value="Genomic_DNA"/>
</dbReference>
<dbReference type="InterPro" id="IPR004827">
    <property type="entry name" value="bZIP"/>
</dbReference>
<dbReference type="PROSITE" id="PS50217">
    <property type="entry name" value="BZIP"/>
    <property type="match status" value="1"/>
</dbReference>
<dbReference type="PANTHER" id="PTHR23351">
    <property type="entry name" value="FOS TRANSCRIPTION FACTOR-RELATED"/>
    <property type="match status" value="1"/>
</dbReference>
<name>A0A060XN67_ONCMY</name>
<dbReference type="PANTHER" id="PTHR23351:SF13">
    <property type="entry name" value="BASIC LEUCINE ZIPPER TRANSCRIPTIONAL FACTOR ATF-LIKE 3"/>
    <property type="match status" value="1"/>
</dbReference>
<dbReference type="AlphaFoldDB" id="A0A060XN67"/>
<reference evidence="2" key="1">
    <citation type="journal article" date="2014" name="Nat. Commun.">
        <title>The rainbow trout genome provides novel insights into evolution after whole-genome duplication in vertebrates.</title>
        <authorList>
            <person name="Berthelot C."/>
            <person name="Brunet F."/>
            <person name="Chalopin D."/>
            <person name="Juanchich A."/>
            <person name="Bernard M."/>
            <person name="Noel B."/>
            <person name="Bento P."/>
            <person name="Da Silva C."/>
            <person name="Labadie K."/>
            <person name="Alberti A."/>
            <person name="Aury J.M."/>
            <person name="Louis A."/>
            <person name="Dehais P."/>
            <person name="Bardou P."/>
            <person name="Montfort J."/>
            <person name="Klopp C."/>
            <person name="Cabau C."/>
            <person name="Gaspin C."/>
            <person name="Thorgaard G.H."/>
            <person name="Boussaha M."/>
            <person name="Quillet E."/>
            <person name="Guyomard R."/>
            <person name="Galiana D."/>
            <person name="Bobe J."/>
            <person name="Volff J.N."/>
            <person name="Genet C."/>
            <person name="Wincker P."/>
            <person name="Jaillon O."/>
            <person name="Roest Crollius H."/>
            <person name="Guiguen Y."/>
        </authorList>
    </citation>
    <scope>NUCLEOTIDE SEQUENCE [LARGE SCALE GENOMIC DNA]</scope>
</reference>
<feature type="region of interest" description="Disordered" evidence="1">
    <location>
        <begin position="23"/>
        <end position="58"/>
    </location>
</feature>
<dbReference type="PaxDb" id="8022-A0A060XN67"/>
<dbReference type="Gene3D" id="1.20.5.170">
    <property type="match status" value="1"/>
</dbReference>
<dbReference type="GO" id="GO:0000981">
    <property type="term" value="F:DNA-binding transcription factor activity, RNA polymerase II-specific"/>
    <property type="evidence" value="ECO:0007669"/>
    <property type="project" value="TreeGrafter"/>
</dbReference>
<dbReference type="Proteomes" id="UP000193380">
    <property type="component" value="Unassembled WGS sequence"/>
</dbReference>
<protein>
    <submittedName>
        <fullName evidence="2">Uncharacterized protein</fullName>
    </submittedName>
</protein>
<dbReference type="Pfam" id="PF00170">
    <property type="entry name" value="bZIP_1"/>
    <property type="match status" value="1"/>
</dbReference>
<dbReference type="STRING" id="8022.A0A060XN67"/>